<evidence type="ECO:0000256" key="2">
    <source>
        <dbReference type="ARBA" id="ARBA00022517"/>
    </source>
</evidence>
<evidence type="ECO:0000256" key="3">
    <source>
        <dbReference type="HAMAP-Rule" id="MF_01077"/>
    </source>
</evidence>
<sequence length="193" mass="20876">MALQLETIRATADRVAASHSLEVVDLEFTGGSKHRTLRVFLEKDAAARAKFAAEAASNEEAGLPKGVRVEMLSGVTHEDCANFARDFGTVLDVEDLIPGAEYTLETSSPGLERKLLKAADYERFKGSLVKVQTFSPVDSNRHFTGRLIAFEGTNLTLDLAAVKQKGKAKKTLTAQTVEISLANVEKANLVAEI</sequence>
<reference evidence="6 7" key="1">
    <citation type="submission" date="2020-08" db="EMBL/GenBank/DDBJ databases">
        <title>Genomic Encyclopedia of Type Strains, Phase IV (KMG-V): Genome sequencing to study the core and pangenomes of soil and plant-associated prokaryotes.</title>
        <authorList>
            <person name="Whitman W."/>
        </authorList>
    </citation>
    <scope>NUCLEOTIDE SEQUENCE [LARGE SCALE GENOMIC DNA]</scope>
    <source>
        <strain evidence="6 7">X5P3</strain>
    </source>
</reference>
<dbReference type="GO" id="GO:0000028">
    <property type="term" value="P:ribosomal small subunit assembly"/>
    <property type="evidence" value="ECO:0007669"/>
    <property type="project" value="TreeGrafter"/>
</dbReference>
<dbReference type="SUPFAM" id="SSF74942">
    <property type="entry name" value="YhbC-like, C-terminal domain"/>
    <property type="match status" value="1"/>
</dbReference>
<dbReference type="InterPro" id="IPR036847">
    <property type="entry name" value="RimP_C_sf"/>
</dbReference>
<evidence type="ECO:0000259" key="4">
    <source>
        <dbReference type="Pfam" id="PF02576"/>
    </source>
</evidence>
<evidence type="ECO:0000256" key="1">
    <source>
        <dbReference type="ARBA" id="ARBA00022490"/>
    </source>
</evidence>
<dbReference type="EMBL" id="JACHIO010000015">
    <property type="protein sequence ID" value="MBB5065254.1"/>
    <property type="molecule type" value="Genomic_DNA"/>
</dbReference>
<comment type="similarity">
    <text evidence="3">Belongs to the RimP family.</text>
</comment>
<evidence type="ECO:0000313" key="6">
    <source>
        <dbReference type="EMBL" id="MBB5065254.1"/>
    </source>
</evidence>
<organism evidence="6 7">
    <name type="scientific">Granulicella mallensis</name>
    <dbReference type="NCBI Taxonomy" id="940614"/>
    <lineage>
        <taxon>Bacteria</taxon>
        <taxon>Pseudomonadati</taxon>
        <taxon>Acidobacteriota</taxon>
        <taxon>Terriglobia</taxon>
        <taxon>Terriglobales</taxon>
        <taxon>Acidobacteriaceae</taxon>
        <taxon>Granulicella</taxon>
    </lineage>
</organism>
<comment type="caution">
    <text evidence="6">The sequence shown here is derived from an EMBL/GenBank/DDBJ whole genome shotgun (WGS) entry which is preliminary data.</text>
</comment>
<dbReference type="Proteomes" id="UP000584867">
    <property type="component" value="Unassembled WGS sequence"/>
</dbReference>
<dbReference type="InterPro" id="IPR003728">
    <property type="entry name" value="Ribosome_maturation_RimP"/>
</dbReference>
<dbReference type="InterPro" id="IPR035956">
    <property type="entry name" value="RimP_N_sf"/>
</dbReference>
<dbReference type="Gene3D" id="2.30.30.180">
    <property type="entry name" value="Ribosome maturation factor RimP, C-terminal domain"/>
    <property type="match status" value="1"/>
</dbReference>
<keyword evidence="2 3" id="KW-0690">Ribosome biogenesis</keyword>
<dbReference type="CDD" id="cd01734">
    <property type="entry name" value="YlxS_C"/>
    <property type="match status" value="1"/>
</dbReference>
<comment type="function">
    <text evidence="3">Required for maturation of 30S ribosomal subunits.</text>
</comment>
<dbReference type="SUPFAM" id="SSF75420">
    <property type="entry name" value="YhbC-like, N-terminal domain"/>
    <property type="match status" value="1"/>
</dbReference>
<comment type="subcellular location">
    <subcellularLocation>
        <location evidence="3">Cytoplasm</location>
    </subcellularLocation>
</comment>
<dbReference type="PANTHER" id="PTHR33867">
    <property type="entry name" value="RIBOSOME MATURATION FACTOR RIMP"/>
    <property type="match status" value="1"/>
</dbReference>
<feature type="domain" description="Ribosome maturation factor RimP N-terminal" evidence="4">
    <location>
        <begin position="68"/>
        <end position="112"/>
    </location>
</feature>
<dbReference type="Gene3D" id="3.30.300.70">
    <property type="entry name" value="RimP-like superfamily, N-terminal"/>
    <property type="match status" value="1"/>
</dbReference>
<dbReference type="InterPro" id="IPR028989">
    <property type="entry name" value="RimP_N"/>
</dbReference>
<evidence type="ECO:0000259" key="5">
    <source>
        <dbReference type="Pfam" id="PF17384"/>
    </source>
</evidence>
<feature type="domain" description="Ribosome maturation factor RimP C-terminal" evidence="5">
    <location>
        <begin position="115"/>
        <end position="192"/>
    </location>
</feature>
<dbReference type="GO" id="GO:0005829">
    <property type="term" value="C:cytosol"/>
    <property type="evidence" value="ECO:0007669"/>
    <property type="project" value="TreeGrafter"/>
</dbReference>
<dbReference type="HAMAP" id="MF_01077">
    <property type="entry name" value="RimP"/>
    <property type="match status" value="1"/>
</dbReference>
<gene>
    <name evidence="3" type="primary">rimP</name>
    <name evidence="6" type="ORF">HDF15_003617</name>
</gene>
<dbReference type="RefSeq" id="WP_184257792.1">
    <property type="nucleotide sequence ID" value="NZ_JACHIO010000015.1"/>
</dbReference>
<dbReference type="Pfam" id="PF02576">
    <property type="entry name" value="RimP_N"/>
    <property type="match status" value="1"/>
</dbReference>
<proteinExistence type="inferred from homology"/>
<dbReference type="GO" id="GO:0006412">
    <property type="term" value="P:translation"/>
    <property type="evidence" value="ECO:0007669"/>
    <property type="project" value="TreeGrafter"/>
</dbReference>
<dbReference type="Pfam" id="PF17384">
    <property type="entry name" value="DUF150_C"/>
    <property type="match status" value="1"/>
</dbReference>
<accession>A0A7W8EB66</accession>
<evidence type="ECO:0000313" key="7">
    <source>
        <dbReference type="Proteomes" id="UP000584867"/>
    </source>
</evidence>
<dbReference type="AlphaFoldDB" id="A0A7W8EB66"/>
<dbReference type="PANTHER" id="PTHR33867:SF1">
    <property type="entry name" value="RIBOSOME MATURATION FACTOR RIMP"/>
    <property type="match status" value="1"/>
</dbReference>
<dbReference type="InterPro" id="IPR028998">
    <property type="entry name" value="RimP_C"/>
</dbReference>
<keyword evidence="1 3" id="KW-0963">Cytoplasm</keyword>
<protein>
    <recommendedName>
        <fullName evidence="3">Ribosome maturation factor RimP</fullName>
    </recommendedName>
</protein>
<name>A0A7W8EB66_9BACT</name>